<name>A0ABW1ZSQ8_9DEIO</name>
<sequence length="86" mass="9467">MNDYIVSTMLLVVAFIYLLPLVGVLSSQQLIKLYGLSFTEPNLLVLMRHRAVLFGMLGVFLGYAAFVPKVQTIAFVAGLISVLSFL</sequence>
<gene>
    <name evidence="2" type="ORF">ACFP90_27575</name>
</gene>
<keyword evidence="1" id="KW-0472">Membrane</keyword>
<dbReference type="Proteomes" id="UP001596317">
    <property type="component" value="Unassembled WGS sequence"/>
</dbReference>
<protein>
    <recommendedName>
        <fullName evidence="4">Phospho-N-acetylmuramoyl-pentapeptide-transferase</fullName>
    </recommendedName>
</protein>
<feature type="transmembrane region" description="Helical" evidence="1">
    <location>
        <begin position="51"/>
        <end position="83"/>
    </location>
</feature>
<dbReference type="RefSeq" id="WP_224612640.1">
    <property type="nucleotide sequence ID" value="NZ_JAIQXV010000031.1"/>
</dbReference>
<keyword evidence="3" id="KW-1185">Reference proteome</keyword>
<keyword evidence="1" id="KW-1133">Transmembrane helix</keyword>
<accession>A0ABW1ZSQ8</accession>
<reference evidence="3" key="1">
    <citation type="journal article" date="2019" name="Int. J. Syst. Evol. Microbiol.">
        <title>The Global Catalogue of Microorganisms (GCM) 10K type strain sequencing project: providing services to taxonomists for standard genome sequencing and annotation.</title>
        <authorList>
            <consortium name="The Broad Institute Genomics Platform"/>
            <consortium name="The Broad Institute Genome Sequencing Center for Infectious Disease"/>
            <person name="Wu L."/>
            <person name="Ma J."/>
        </authorList>
    </citation>
    <scope>NUCLEOTIDE SEQUENCE [LARGE SCALE GENOMIC DNA]</scope>
    <source>
        <strain evidence="3">CCUG 63830</strain>
    </source>
</reference>
<evidence type="ECO:0000313" key="2">
    <source>
        <dbReference type="EMBL" id="MFC6663761.1"/>
    </source>
</evidence>
<proteinExistence type="predicted"/>
<evidence type="ECO:0000256" key="1">
    <source>
        <dbReference type="SAM" id="Phobius"/>
    </source>
</evidence>
<keyword evidence="1" id="KW-0812">Transmembrane</keyword>
<organism evidence="2 3">
    <name type="scientific">Deinococcus multiflagellatus</name>
    <dbReference type="NCBI Taxonomy" id="1656887"/>
    <lineage>
        <taxon>Bacteria</taxon>
        <taxon>Thermotogati</taxon>
        <taxon>Deinococcota</taxon>
        <taxon>Deinococci</taxon>
        <taxon>Deinococcales</taxon>
        <taxon>Deinococcaceae</taxon>
        <taxon>Deinococcus</taxon>
    </lineage>
</organism>
<evidence type="ECO:0000313" key="3">
    <source>
        <dbReference type="Proteomes" id="UP001596317"/>
    </source>
</evidence>
<comment type="caution">
    <text evidence="2">The sequence shown here is derived from an EMBL/GenBank/DDBJ whole genome shotgun (WGS) entry which is preliminary data.</text>
</comment>
<evidence type="ECO:0008006" key="4">
    <source>
        <dbReference type="Google" id="ProtNLM"/>
    </source>
</evidence>
<dbReference type="EMBL" id="JBHSWB010000004">
    <property type="protein sequence ID" value="MFC6663761.1"/>
    <property type="molecule type" value="Genomic_DNA"/>
</dbReference>